<dbReference type="PANTHER" id="PTHR42756:SF1">
    <property type="entry name" value="TRANSCRIPTIONAL REPRESSOR OF EMRAB OPERON"/>
    <property type="match status" value="1"/>
</dbReference>
<name>A0A517T7U9_9PLAN</name>
<dbReference type="InterPro" id="IPR036388">
    <property type="entry name" value="WH-like_DNA-bd_sf"/>
</dbReference>
<dbReference type="OrthoDB" id="32523at2"/>
<organism evidence="5 6">
    <name type="scientific">Calycomorphotria hydatis</name>
    <dbReference type="NCBI Taxonomy" id="2528027"/>
    <lineage>
        <taxon>Bacteria</taxon>
        <taxon>Pseudomonadati</taxon>
        <taxon>Planctomycetota</taxon>
        <taxon>Planctomycetia</taxon>
        <taxon>Planctomycetales</taxon>
        <taxon>Planctomycetaceae</taxon>
        <taxon>Calycomorphotria</taxon>
    </lineage>
</organism>
<dbReference type="Proteomes" id="UP000319976">
    <property type="component" value="Chromosome"/>
</dbReference>
<dbReference type="EMBL" id="CP036316">
    <property type="protein sequence ID" value="QDT64449.1"/>
    <property type="molecule type" value="Genomic_DNA"/>
</dbReference>
<keyword evidence="6" id="KW-1185">Reference proteome</keyword>
<gene>
    <name evidence="5" type="primary">slyA_2</name>
    <name evidence="5" type="ORF">V22_16830</name>
</gene>
<dbReference type="GO" id="GO:0003677">
    <property type="term" value="F:DNA binding"/>
    <property type="evidence" value="ECO:0007669"/>
    <property type="project" value="UniProtKB-KW"/>
</dbReference>
<evidence type="ECO:0000313" key="5">
    <source>
        <dbReference type="EMBL" id="QDT64449.1"/>
    </source>
</evidence>
<dbReference type="PANTHER" id="PTHR42756">
    <property type="entry name" value="TRANSCRIPTIONAL REGULATOR, MARR"/>
    <property type="match status" value="1"/>
</dbReference>
<proteinExistence type="predicted"/>
<dbReference type="PROSITE" id="PS50995">
    <property type="entry name" value="HTH_MARR_2"/>
    <property type="match status" value="1"/>
</dbReference>
<feature type="domain" description="HTH marR-type" evidence="4">
    <location>
        <begin position="7"/>
        <end position="139"/>
    </location>
</feature>
<evidence type="ECO:0000313" key="6">
    <source>
        <dbReference type="Proteomes" id="UP000319976"/>
    </source>
</evidence>
<reference evidence="5 6" key="1">
    <citation type="submission" date="2019-02" db="EMBL/GenBank/DDBJ databases">
        <title>Deep-cultivation of Planctomycetes and their phenomic and genomic characterization uncovers novel biology.</title>
        <authorList>
            <person name="Wiegand S."/>
            <person name="Jogler M."/>
            <person name="Boedeker C."/>
            <person name="Pinto D."/>
            <person name="Vollmers J."/>
            <person name="Rivas-Marin E."/>
            <person name="Kohn T."/>
            <person name="Peeters S.H."/>
            <person name="Heuer A."/>
            <person name="Rast P."/>
            <person name="Oberbeckmann S."/>
            <person name="Bunk B."/>
            <person name="Jeske O."/>
            <person name="Meyerdierks A."/>
            <person name="Storesund J.E."/>
            <person name="Kallscheuer N."/>
            <person name="Luecker S."/>
            <person name="Lage O.M."/>
            <person name="Pohl T."/>
            <person name="Merkel B.J."/>
            <person name="Hornburger P."/>
            <person name="Mueller R.-W."/>
            <person name="Bruemmer F."/>
            <person name="Labrenz M."/>
            <person name="Spormann A.M."/>
            <person name="Op den Camp H."/>
            <person name="Overmann J."/>
            <person name="Amann R."/>
            <person name="Jetten M.S.M."/>
            <person name="Mascher T."/>
            <person name="Medema M.H."/>
            <person name="Devos D.P."/>
            <person name="Kaster A.-K."/>
            <person name="Ovreas L."/>
            <person name="Rohde M."/>
            <person name="Galperin M.Y."/>
            <person name="Jogler C."/>
        </authorList>
    </citation>
    <scope>NUCLEOTIDE SEQUENCE [LARGE SCALE GENOMIC DNA]</scope>
    <source>
        <strain evidence="5 6">V22</strain>
    </source>
</reference>
<accession>A0A517T7U9</accession>
<dbReference type="AlphaFoldDB" id="A0A517T7U9"/>
<protein>
    <submittedName>
        <fullName evidence="5">Transcriptional regulator SlyA</fullName>
    </submittedName>
</protein>
<evidence type="ECO:0000256" key="2">
    <source>
        <dbReference type="ARBA" id="ARBA00023125"/>
    </source>
</evidence>
<dbReference type="SUPFAM" id="SSF46785">
    <property type="entry name" value="Winged helix' DNA-binding domain"/>
    <property type="match status" value="1"/>
</dbReference>
<dbReference type="Gene3D" id="1.10.10.10">
    <property type="entry name" value="Winged helix-like DNA-binding domain superfamily/Winged helix DNA-binding domain"/>
    <property type="match status" value="1"/>
</dbReference>
<keyword evidence="3" id="KW-0804">Transcription</keyword>
<dbReference type="SMART" id="SM00347">
    <property type="entry name" value="HTH_MARR"/>
    <property type="match status" value="1"/>
</dbReference>
<dbReference type="InterPro" id="IPR000835">
    <property type="entry name" value="HTH_MarR-typ"/>
</dbReference>
<evidence type="ECO:0000256" key="3">
    <source>
        <dbReference type="ARBA" id="ARBA00023163"/>
    </source>
</evidence>
<dbReference type="GO" id="GO:0003700">
    <property type="term" value="F:DNA-binding transcription factor activity"/>
    <property type="evidence" value="ECO:0007669"/>
    <property type="project" value="InterPro"/>
</dbReference>
<evidence type="ECO:0000259" key="4">
    <source>
        <dbReference type="PROSITE" id="PS50995"/>
    </source>
</evidence>
<dbReference type="RefSeq" id="WP_145261622.1">
    <property type="nucleotide sequence ID" value="NZ_CP036316.1"/>
</dbReference>
<dbReference type="InterPro" id="IPR036390">
    <property type="entry name" value="WH_DNA-bd_sf"/>
</dbReference>
<keyword evidence="2" id="KW-0238">DNA-binding</keyword>
<evidence type="ECO:0000256" key="1">
    <source>
        <dbReference type="ARBA" id="ARBA00023015"/>
    </source>
</evidence>
<dbReference type="PRINTS" id="PR00598">
    <property type="entry name" value="HTHMARR"/>
</dbReference>
<sequence>MLEHEFEESLGFWVFTAAHSIETAMNEELAAVGITFRQCQILACLAIHGEVVQNELADHLRVEPSSIVRILDRMERDGWIVRESDPDDRRRKIVRPTPQVEPIWRTIRTQGMSVKQRALEGIPEEAIPVVLNALRRLSENLSRDGSLPMNYSKVLGTPVTTEK</sequence>
<dbReference type="Pfam" id="PF12802">
    <property type="entry name" value="MarR_2"/>
    <property type="match status" value="1"/>
</dbReference>
<dbReference type="KEGG" id="chya:V22_16830"/>
<keyword evidence="1" id="KW-0805">Transcription regulation</keyword>